<evidence type="ECO:0000313" key="1">
    <source>
        <dbReference type="EMBL" id="AWK72231.1"/>
    </source>
</evidence>
<dbReference type="AlphaFoldDB" id="A0A2S2BUB3"/>
<gene>
    <name evidence="1" type="ORF">CBI38_12240</name>
</gene>
<organism evidence="1 2">
    <name type="scientific">Rhodococcus oxybenzonivorans</name>
    <dbReference type="NCBI Taxonomy" id="1990687"/>
    <lineage>
        <taxon>Bacteria</taxon>
        <taxon>Bacillati</taxon>
        <taxon>Actinomycetota</taxon>
        <taxon>Actinomycetes</taxon>
        <taxon>Mycobacteriales</taxon>
        <taxon>Nocardiaceae</taxon>
        <taxon>Rhodococcus</taxon>
    </lineage>
</organism>
<dbReference type="RefSeq" id="WP_109329214.1">
    <property type="nucleotide sequence ID" value="NZ_CP021354.1"/>
</dbReference>
<dbReference type="EMBL" id="CP021354">
    <property type="protein sequence ID" value="AWK72231.1"/>
    <property type="molecule type" value="Genomic_DNA"/>
</dbReference>
<proteinExistence type="predicted"/>
<sequence length="162" mass="17398">MRTRDNSTGWWRRLFGGGRSAPPLDPDREDLVVVASCFDDVEACSTTLERAASETPVWRAGEEAVLRHHLRLPATSVGEAESIAAQDGYRPRRTGVAVADASDASGAAEGTAELVLQRVQVLDALHCSQERSRMAGLAQRLGGDVAGWDAMQPVRETDAQGN</sequence>
<accession>A0A2S2BUB3</accession>
<protein>
    <submittedName>
        <fullName evidence="1">Uncharacterized protein</fullName>
    </submittedName>
</protein>
<dbReference type="OrthoDB" id="4555099at2"/>
<keyword evidence="2" id="KW-1185">Reference proteome</keyword>
<dbReference type="KEGG" id="roz:CBI38_12240"/>
<evidence type="ECO:0000313" key="2">
    <source>
        <dbReference type="Proteomes" id="UP000245711"/>
    </source>
</evidence>
<reference evidence="1 2" key="1">
    <citation type="submission" date="2017-05" db="EMBL/GenBank/DDBJ databases">
        <title>Isolation of Rhodococcus sp. S2-17 biodegrading of BP-3.</title>
        <authorList>
            <person name="Lee Y."/>
            <person name="Kim K.H."/>
            <person name="Chun B.H."/>
            <person name="Jung H.S."/>
            <person name="Jeon C.O."/>
        </authorList>
    </citation>
    <scope>NUCLEOTIDE SEQUENCE [LARGE SCALE GENOMIC DNA]</scope>
    <source>
        <strain evidence="1 2">S2-17</strain>
    </source>
</reference>
<name>A0A2S2BUB3_9NOCA</name>
<dbReference type="Proteomes" id="UP000245711">
    <property type="component" value="Chromosome"/>
</dbReference>